<organism evidence="7 8">
    <name type="scientific">Virgisporangium aurantiacum</name>
    <dbReference type="NCBI Taxonomy" id="175570"/>
    <lineage>
        <taxon>Bacteria</taxon>
        <taxon>Bacillati</taxon>
        <taxon>Actinomycetota</taxon>
        <taxon>Actinomycetes</taxon>
        <taxon>Micromonosporales</taxon>
        <taxon>Micromonosporaceae</taxon>
        <taxon>Virgisporangium</taxon>
    </lineage>
</organism>
<dbReference type="RefSeq" id="WP_203993440.1">
    <property type="nucleotide sequence ID" value="NZ_BOPG01000022.1"/>
</dbReference>
<dbReference type="Pfam" id="PF04932">
    <property type="entry name" value="Wzy_C"/>
    <property type="match status" value="1"/>
</dbReference>
<feature type="transmembrane region" description="Helical" evidence="5">
    <location>
        <begin position="408"/>
        <end position="437"/>
    </location>
</feature>
<dbReference type="Proteomes" id="UP000612585">
    <property type="component" value="Unassembled WGS sequence"/>
</dbReference>
<reference evidence="7" key="1">
    <citation type="submission" date="2021-01" db="EMBL/GenBank/DDBJ databases">
        <title>Whole genome shotgun sequence of Virgisporangium aurantiacum NBRC 16421.</title>
        <authorList>
            <person name="Komaki H."/>
            <person name="Tamura T."/>
        </authorList>
    </citation>
    <scope>NUCLEOTIDE SEQUENCE</scope>
    <source>
        <strain evidence="7">NBRC 16421</strain>
    </source>
</reference>
<evidence type="ECO:0000313" key="7">
    <source>
        <dbReference type="EMBL" id="GIJ55941.1"/>
    </source>
</evidence>
<dbReference type="EMBL" id="BOPG01000022">
    <property type="protein sequence ID" value="GIJ55941.1"/>
    <property type="molecule type" value="Genomic_DNA"/>
</dbReference>
<keyword evidence="3 5" id="KW-1133">Transmembrane helix</keyword>
<gene>
    <name evidence="7" type="ORF">Vau01_034570</name>
</gene>
<dbReference type="InterPro" id="IPR051533">
    <property type="entry name" value="WaaL-like"/>
</dbReference>
<keyword evidence="8" id="KW-1185">Reference proteome</keyword>
<evidence type="ECO:0000256" key="4">
    <source>
        <dbReference type="ARBA" id="ARBA00023136"/>
    </source>
</evidence>
<evidence type="ECO:0000256" key="1">
    <source>
        <dbReference type="ARBA" id="ARBA00004141"/>
    </source>
</evidence>
<comment type="subcellular location">
    <subcellularLocation>
        <location evidence="1">Membrane</location>
        <topology evidence="1">Multi-pass membrane protein</topology>
    </subcellularLocation>
</comment>
<keyword evidence="2 5" id="KW-0812">Transmembrane</keyword>
<feature type="transmembrane region" description="Helical" evidence="5">
    <location>
        <begin position="90"/>
        <end position="110"/>
    </location>
</feature>
<dbReference type="PANTHER" id="PTHR37422">
    <property type="entry name" value="TEICHURONIC ACID BIOSYNTHESIS PROTEIN TUAE"/>
    <property type="match status" value="1"/>
</dbReference>
<protein>
    <submittedName>
        <fullName evidence="7">Membrane protein</fullName>
    </submittedName>
</protein>
<comment type="caution">
    <text evidence="7">The sequence shown here is derived from an EMBL/GenBank/DDBJ whole genome shotgun (WGS) entry which is preliminary data.</text>
</comment>
<feature type="transmembrane region" description="Helical" evidence="5">
    <location>
        <begin position="116"/>
        <end position="134"/>
    </location>
</feature>
<feature type="domain" description="O-antigen ligase-related" evidence="6">
    <location>
        <begin position="220"/>
        <end position="376"/>
    </location>
</feature>
<keyword evidence="4 5" id="KW-0472">Membrane</keyword>
<evidence type="ECO:0000256" key="2">
    <source>
        <dbReference type="ARBA" id="ARBA00022692"/>
    </source>
</evidence>
<name>A0A8J3Z638_9ACTN</name>
<dbReference type="AlphaFoldDB" id="A0A8J3Z638"/>
<dbReference type="InterPro" id="IPR007016">
    <property type="entry name" value="O-antigen_ligase-rel_domated"/>
</dbReference>
<feature type="transmembrane region" description="Helical" evidence="5">
    <location>
        <begin position="186"/>
        <end position="206"/>
    </location>
</feature>
<feature type="transmembrane region" description="Helical" evidence="5">
    <location>
        <begin position="141"/>
        <end position="160"/>
    </location>
</feature>
<dbReference type="GO" id="GO:0016020">
    <property type="term" value="C:membrane"/>
    <property type="evidence" value="ECO:0007669"/>
    <property type="project" value="UniProtKB-SubCell"/>
</dbReference>
<feature type="transmembrane region" description="Helical" evidence="5">
    <location>
        <begin position="218"/>
        <end position="247"/>
    </location>
</feature>
<evidence type="ECO:0000256" key="5">
    <source>
        <dbReference type="SAM" id="Phobius"/>
    </source>
</evidence>
<feature type="transmembrane region" description="Helical" evidence="5">
    <location>
        <begin position="253"/>
        <end position="272"/>
    </location>
</feature>
<proteinExistence type="predicted"/>
<evidence type="ECO:0000313" key="8">
    <source>
        <dbReference type="Proteomes" id="UP000612585"/>
    </source>
</evidence>
<sequence>MTSMTVHPPHRWRSLPLHVALTPLASLLAVGHAVVKRPSILVAAALLIVCVPSPYQDLGASVTVADAVASLAVIAVAVRMNRIRSRRGWIPYAAVIVALACATLGAQDIGESVRGFVRYAELFVLVPVAVAMSIKDRLDMALVAGAMILTTVVEGIVGVYQSVTGTGASYAGDYVRAVGTFGAEQVLAMGALIGYGIVVTLALALACTGRLRVHLVGLTLALGLPLALSLSRGAWIATAVALAVVLIAWNWKAAAMCGALLVVVLGGLTLSGNKTSATYTERVTSIGSSGSAPDRSVQDRYALWGAAVGMWRDHPVFGVGLKDFHRYRDTYAPMSLSAGSDVDDLTAGFRREPLLSAHNQYLMVLSEQGVVGAVAFGGLLLALGASAVRRRAASTVEHRFLDLVAPGLLVWTLIDFSYGDIGAGPTGVVLAVSFGLIARRGLIVPRSEDPT</sequence>
<evidence type="ECO:0000256" key="3">
    <source>
        <dbReference type="ARBA" id="ARBA00022989"/>
    </source>
</evidence>
<evidence type="ECO:0000259" key="6">
    <source>
        <dbReference type="Pfam" id="PF04932"/>
    </source>
</evidence>
<feature type="transmembrane region" description="Helical" evidence="5">
    <location>
        <begin position="369"/>
        <end position="388"/>
    </location>
</feature>
<accession>A0A8J3Z638</accession>
<dbReference type="PANTHER" id="PTHR37422:SF13">
    <property type="entry name" value="LIPOPOLYSACCHARIDE BIOSYNTHESIS PROTEIN PA4999-RELATED"/>
    <property type="match status" value="1"/>
</dbReference>